<reference evidence="4 5" key="1">
    <citation type="submission" date="2015-07" db="EMBL/GenBank/DDBJ databases">
        <title>The genome of Pseudoloma neurophilia, a relevant intracellular parasite of the zebrafish.</title>
        <authorList>
            <person name="Ndikumana S."/>
            <person name="Pelin A."/>
            <person name="Sanders J."/>
            <person name="Corradi N."/>
        </authorList>
    </citation>
    <scope>NUCLEOTIDE SEQUENCE [LARGE SCALE GENOMIC DNA]</scope>
    <source>
        <strain evidence="4 5">MK1</strain>
    </source>
</reference>
<dbReference type="GO" id="GO:0003924">
    <property type="term" value="F:GTPase activity"/>
    <property type="evidence" value="ECO:0007669"/>
    <property type="project" value="InterPro"/>
</dbReference>
<evidence type="ECO:0000313" key="4">
    <source>
        <dbReference type="EMBL" id="KRH92483.1"/>
    </source>
</evidence>
<keyword evidence="5" id="KW-1185">Reference proteome</keyword>
<sequence length="262" mass="29999">MTDFSRNRNDQDSEEENVGPKKVFNYHEPTALETDAKDDADSYQELNNTEIDDYQDINESNPVHLGNEEIAPKITFIGSGSTGKTSLIHRFVDNDFNSNCDPTIFENLFISIEIKNFPVQLYVWDTAGQEAYDSIIPLTYKQTSIGVLCYSIADKYSFDALEEKWIRELKYHSPESEVVLIGTKSDLRETMAPEQCISYEEGEELARKLGAIGFFECSAKDGKNCKQVFTFIATHEYHKLFGTDEPLKKKKTPWFRKLFCCA</sequence>
<organism evidence="4 5">
    <name type="scientific">Pseudoloma neurophilia</name>
    <dbReference type="NCBI Taxonomy" id="146866"/>
    <lineage>
        <taxon>Eukaryota</taxon>
        <taxon>Fungi</taxon>
        <taxon>Fungi incertae sedis</taxon>
        <taxon>Microsporidia</taxon>
        <taxon>Pseudoloma</taxon>
    </lineage>
</organism>
<evidence type="ECO:0000313" key="5">
    <source>
        <dbReference type="Proteomes" id="UP000051530"/>
    </source>
</evidence>
<dbReference type="Gene3D" id="3.40.50.300">
    <property type="entry name" value="P-loop containing nucleotide triphosphate hydrolases"/>
    <property type="match status" value="1"/>
</dbReference>
<name>A0A0R0LSM2_9MICR</name>
<keyword evidence="2" id="KW-0342">GTP-binding</keyword>
<dbReference type="InterPro" id="IPR001806">
    <property type="entry name" value="Small_GTPase"/>
</dbReference>
<feature type="compositionally biased region" description="Basic and acidic residues" evidence="3">
    <location>
        <begin position="1"/>
        <end position="11"/>
    </location>
</feature>
<dbReference type="PROSITE" id="PS51421">
    <property type="entry name" value="RAS"/>
    <property type="match status" value="1"/>
</dbReference>
<dbReference type="Proteomes" id="UP000051530">
    <property type="component" value="Unassembled WGS sequence"/>
</dbReference>
<dbReference type="Pfam" id="PF00071">
    <property type="entry name" value="Ras"/>
    <property type="match status" value="1"/>
</dbReference>
<evidence type="ECO:0000256" key="3">
    <source>
        <dbReference type="SAM" id="MobiDB-lite"/>
    </source>
</evidence>
<dbReference type="InterPro" id="IPR005225">
    <property type="entry name" value="Small_GTP-bd"/>
</dbReference>
<dbReference type="OrthoDB" id="8830751at2759"/>
<dbReference type="PRINTS" id="PR00449">
    <property type="entry name" value="RASTRNSFRMNG"/>
</dbReference>
<dbReference type="FunFam" id="3.40.50.300:FF:001447">
    <property type="entry name" value="Ras-related protein Rab-1B"/>
    <property type="match status" value="1"/>
</dbReference>
<dbReference type="VEuPathDB" id="MicrosporidiaDB:M153_5484000428"/>
<dbReference type="GO" id="GO:0007264">
    <property type="term" value="P:small GTPase-mediated signal transduction"/>
    <property type="evidence" value="ECO:0007669"/>
    <property type="project" value="InterPro"/>
</dbReference>
<accession>A0A0R0LSM2</accession>
<protein>
    <submittedName>
        <fullName evidence="4">Small GTP-binding protein domain</fullName>
    </submittedName>
</protein>
<dbReference type="SMART" id="SM00174">
    <property type="entry name" value="RHO"/>
    <property type="match status" value="1"/>
</dbReference>
<dbReference type="InterPro" id="IPR027417">
    <property type="entry name" value="P-loop_NTPase"/>
</dbReference>
<evidence type="ECO:0000256" key="2">
    <source>
        <dbReference type="ARBA" id="ARBA00023134"/>
    </source>
</evidence>
<dbReference type="NCBIfam" id="TIGR00231">
    <property type="entry name" value="small_GTP"/>
    <property type="match status" value="1"/>
</dbReference>
<dbReference type="InterPro" id="IPR003578">
    <property type="entry name" value="Small_GTPase_Rho"/>
</dbReference>
<proteinExistence type="predicted"/>
<dbReference type="PROSITE" id="PS51419">
    <property type="entry name" value="RAB"/>
    <property type="match status" value="1"/>
</dbReference>
<dbReference type="PANTHER" id="PTHR24072">
    <property type="entry name" value="RHO FAMILY GTPASE"/>
    <property type="match status" value="1"/>
</dbReference>
<evidence type="ECO:0000256" key="1">
    <source>
        <dbReference type="ARBA" id="ARBA00022741"/>
    </source>
</evidence>
<dbReference type="SUPFAM" id="SSF52540">
    <property type="entry name" value="P-loop containing nucleoside triphosphate hydrolases"/>
    <property type="match status" value="1"/>
</dbReference>
<feature type="region of interest" description="Disordered" evidence="3">
    <location>
        <begin position="1"/>
        <end position="41"/>
    </location>
</feature>
<dbReference type="SMART" id="SM00175">
    <property type="entry name" value="RAB"/>
    <property type="match status" value="1"/>
</dbReference>
<keyword evidence="1" id="KW-0547">Nucleotide-binding</keyword>
<dbReference type="AlphaFoldDB" id="A0A0R0LSM2"/>
<dbReference type="PROSITE" id="PS51420">
    <property type="entry name" value="RHO"/>
    <property type="match status" value="1"/>
</dbReference>
<comment type="caution">
    <text evidence="4">The sequence shown here is derived from an EMBL/GenBank/DDBJ whole genome shotgun (WGS) entry which is preliminary data.</text>
</comment>
<dbReference type="CDD" id="cd00157">
    <property type="entry name" value="Rho"/>
    <property type="match status" value="1"/>
</dbReference>
<dbReference type="EMBL" id="LGUB01000895">
    <property type="protein sequence ID" value="KRH92483.1"/>
    <property type="molecule type" value="Genomic_DNA"/>
</dbReference>
<dbReference type="SMART" id="SM00173">
    <property type="entry name" value="RAS"/>
    <property type="match status" value="1"/>
</dbReference>
<dbReference type="GO" id="GO:0005525">
    <property type="term" value="F:GTP binding"/>
    <property type="evidence" value="ECO:0007669"/>
    <property type="project" value="UniProtKB-KW"/>
</dbReference>
<gene>
    <name evidence="4" type="ORF">M153_5484000428</name>
</gene>